<evidence type="ECO:0000256" key="7">
    <source>
        <dbReference type="SAM" id="MobiDB-lite"/>
    </source>
</evidence>
<dbReference type="Pfam" id="PF05977">
    <property type="entry name" value="MFS_3"/>
    <property type="match status" value="1"/>
</dbReference>
<evidence type="ECO:0000256" key="5">
    <source>
        <dbReference type="ARBA" id="ARBA00022989"/>
    </source>
</evidence>
<protein>
    <submittedName>
        <fullName evidence="10">MFS transporter</fullName>
    </submittedName>
</protein>
<feature type="transmembrane region" description="Helical" evidence="8">
    <location>
        <begin position="244"/>
        <end position="267"/>
    </location>
</feature>
<feature type="region of interest" description="Disordered" evidence="7">
    <location>
        <begin position="1"/>
        <end position="25"/>
    </location>
</feature>
<feature type="domain" description="Major facilitator superfamily (MFS) profile" evidence="9">
    <location>
        <begin position="238"/>
        <end position="440"/>
    </location>
</feature>
<feature type="transmembrane region" description="Helical" evidence="8">
    <location>
        <begin position="394"/>
        <end position="415"/>
    </location>
</feature>
<evidence type="ECO:0000256" key="3">
    <source>
        <dbReference type="ARBA" id="ARBA00022475"/>
    </source>
</evidence>
<organism evidence="10 11">
    <name type="scientific">Kineosporia babensis</name>
    <dbReference type="NCBI Taxonomy" id="499548"/>
    <lineage>
        <taxon>Bacteria</taxon>
        <taxon>Bacillati</taxon>
        <taxon>Actinomycetota</taxon>
        <taxon>Actinomycetes</taxon>
        <taxon>Kineosporiales</taxon>
        <taxon>Kineosporiaceae</taxon>
        <taxon>Kineosporia</taxon>
    </lineage>
</organism>
<dbReference type="InterPro" id="IPR036259">
    <property type="entry name" value="MFS_trans_sf"/>
</dbReference>
<keyword evidence="2" id="KW-0813">Transport</keyword>
<dbReference type="GO" id="GO:0005886">
    <property type="term" value="C:plasma membrane"/>
    <property type="evidence" value="ECO:0007669"/>
    <property type="project" value="UniProtKB-SubCell"/>
</dbReference>
<keyword evidence="11" id="KW-1185">Reference proteome</keyword>
<dbReference type="EMBL" id="JAJOMB010000006">
    <property type="protein sequence ID" value="MCD5312021.1"/>
    <property type="molecule type" value="Genomic_DNA"/>
</dbReference>
<feature type="transmembrane region" description="Helical" evidence="8">
    <location>
        <begin position="67"/>
        <end position="87"/>
    </location>
</feature>
<evidence type="ECO:0000256" key="6">
    <source>
        <dbReference type="ARBA" id="ARBA00023136"/>
    </source>
</evidence>
<evidence type="ECO:0000313" key="10">
    <source>
        <dbReference type="EMBL" id="MCD5312021.1"/>
    </source>
</evidence>
<feature type="transmembrane region" description="Helical" evidence="8">
    <location>
        <begin position="330"/>
        <end position="351"/>
    </location>
</feature>
<gene>
    <name evidence="10" type="ORF">LR394_14005</name>
</gene>
<dbReference type="Gene3D" id="1.20.1250.20">
    <property type="entry name" value="MFS general substrate transporter like domains"/>
    <property type="match status" value="1"/>
</dbReference>
<keyword evidence="4 8" id="KW-0812">Transmembrane</keyword>
<name>A0A9X1NEV2_9ACTN</name>
<evidence type="ECO:0000256" key="8">
    <source>
        <dbReference type="SAM" id="Phobius"/>
    </source>
</evidence>
<feature type="transmembrane region" description="Helical" evidence="8">
    <location>
        <begin position="363"/>
        <end position="388"/>
    </location>
</feature>
<proteinExistence type="predicted"/>
<accession>A0A9X1NEV2</accession>
<dbReference type="InterPro" id="IPR020846">
    <property type="entry name" value="MFS_dom"/>
</dbReference>
<dbReference type="PANTHER" id="PTHR23513">
    <property type="entry name" value="INTEGRAL MEMBRANE EFFLUX PROTEIN-RELATED"/>
    <property type="match status" value="1"/>
</dbReference>
<dbReference type="PROSITE" id="PS50850">
    <property type="entry name" value="MFS"/>
    <property type="match status" value="1"/>
</dbReference>
<dbReference type="InterPro" id="IPR010290">
    <property type="entry name" value="TM_effector"/>
</dbReference>
<dbReference type="GO" id="GO:0022857">
    <property type="term" value="F:transmembrane transporter activity"/>
    <property type="evidence" value="ECO:0007669"/>
    <property type="project" value="InterPro"/>
</dbReference>
<dbReference type="PANTHER" id="PTHR23513:SF6">
    <property type="entry name" value="MAJOR FACILITATOR SUPERFAMILY ASSOCIATED DOMAIN-CONTAINING PROTEIN"/>
    <property type="match status" value="1"/>
</dbReference>
<keyword evidence="3" id="KW-1003">Cell membrane</keyword>
<reference evidence="10" key="1">
    <citation type="submission" date="2021-11" db="EMBL/GenBank/DDBJ databases">
        <title>Streptomyces corallinus and Kineosporia corallina sp. nov., two new coral-derived marine actinobacteria.</title>
        <authorList>
            <person name="Buangrab K."/>
            <person name="Sutthacheep M."/>
            <person name="Yeemin T."/>
            <person name="Harunari E."/>
            <person name="Igarashi Y."/>
            <person name="Sripreechasak P."/>
            <person name="Kanchanasin P."/>
            <person name="Tanasupawat S."/>
            <person name="Phongsopitanun W."/>
        </authorList>
    </citation>
    <scope>NUCLEOTIDE SEQUENCE</scope>
    <source>
        <strain evidence="10">JCM 31032</strain>
    </source>
</reference>
<evidence type="ECO:0000256" key="2">
    <source>
        <dbReference type="ARBA" id="ARBA00022448"/>
    </source>
</evidence>
<dbReference type="Proteomes" id="UP001138997">
    <property type="component" value="Unassembled WGS sequence"/>
</dbReference>
<evidence type="ECO:0000259" key="9">
    <source>
        <dbReference type="PROSITE" id="PS50850"/>
    </source>
</evidence>
<evidence type="ECO:0000256" key="1">
    <source>
        <dbReference type="ARBA" id="ARBA00004651"/>
    </source>
</evidence>
<comment type="subcellular location">
    <subcellularLocation>
        <location evidence="1">Cell membrane</location>
        <topology evidence="1">Multi-pass membrane protein</topology>
    </subcellularLocation>
</comment>
<dbReference type="RefSeq" id="WP_231441802.1">
    <property type="nucleotide sequence ID" value="NZ_JAJOMB010000006.1"/>
</dbReference>
<dbReference type="CDD" id="cd06173">
    <property type="entry name" value="MFS_MefA_like"/>
    <property type="match status" value="1"/>
</dbReference>
<sequence length="440" mass="47562">MPGRFPVTLAEPTARPVPEQQPEPEVPLGRNRQFLRMWAGSGAAVLAERFSAAPFTFVVIYEGYAKSLAGLVAFAALLPQLLVQLPAGVLVDRWDRRRVMIVADLVRLAGVASVAVALMLGHVWIWHLVAVAFVQGTFTVFYTLSERAAVRFVVPKHQLPDALARNEARGRAAALGGHPAGGTLYEITRWAPFTSSAVLYLLSLLAIVSLRGPMPPPERQQPRSPFAEAREGLAWVWRERDLRIALALIAVSNMIFQGIILSLQFIAKDGGHSPLSVSLILAAGGIGGLGGALLGGRWIQRSGMERIMVRTYLAWALVLPGMVLTNDPWLLGGLFLLMSGIGAAVTVAGTVHQMRVTPERLQGRVGSVVFLMVSGCSAFGALGAGYLLQETGTHTSMLVFAAVMALLALIAVLVFGRPRRPRGRHLAPRPPRSRRGRHCW</sequence>
<keyword evidence="6 8" id="KW-0472">Membrane</keyword>
<evidence type="ECO:0000313" key="11">
    <source>
        <dbReference type="Proteomes" id="UP001138997"/>
    </source>
</evidence>
<feature type="transmembrane region" description="Helical" evidence="8">
    <location>
        <begin position="307"/>
        <end position="324"/>
    </location>
</feature>
<dbReference type="AlphaFoldDB" id="A0A9X1NEV2"/>
<comment type="caution">
    <text evidence="10">The sequence shown here is derived from an EMBL/GenBank/DDBJ whole genome shotgun (WGS) entry which is preliminary data.</text>
</comment>
<keyword evidence="5 8" id="KW-1133">Transmembrane helix</keyword>
<dbReference type="SUPFAM" id="SSF103473">
    <property type="entry name" value="MFS general substrate transporter"/>
    <property type="match status" value="1"/>
</dbReference>
<evidence type="ECO:0000256" key="4">
    <source>
        <dbReference type="ARBA" id="ARBA00022692"/>
    </source>
</evidence>
<feature type="transmembrane region" description="Helical" evidence="8">
    <location>
        <begin position="273"/>
        <end position="295"/>
    </location>
</feature>